<sequence length="62" mass="7677">MWFNKKLKYQEILLGFMFSELKPTLIIKTKAREFEIDIFEEDEFEERPKVRFVQEIKRVHLA</sequence>
<name>A0A075LQN3_9EURY</name>
<proteinExistence type="predicted"/>
<dbReference type="EMBL" id="CP006019">
    <property type="protein sequence ID" value="AIF68594.1"/>
    <property type="molecule type" value="Genomic_DNA"/>
</dbReference>
<gene>
    <name evidence="1" type="ORF">PAP_00755</name>
</gene>
<accession>A0A075LQN3</accession>
<protein>
    <submittedName>
        <fullName evidence="1">Uncharacterized protein</fullName>
    </submittedName>
</protein>
<dbReference type="AlphaFoldDB" id="A0A075LQN3"/>
<evidence type="ECO:0000313" key="1">
    <source>
        <dbReference type="EMBL" id="AIF68594.1"/>
    </source>
</evidence>
<reference evidence="1 2" key="2">
    <citation type="journal article" date="2015" name="Genome Announc.">
        <title>Complete Genome Sequence of Hyperthermophilic Piezophilic Archaeon Palaeococcus pacificus DY20341T, Isolated from Deep-Sea Hydrothermal Sediments.</title>
        <authorList>
            <person name="Zeng X."/>
            <person name="Jebbar M."/>
            <person name="Shao Z."/>
        </authorList>
    </citation>
    <scope>NUCLEOTIDE SEQUENCE [LARGE SCALE GENOMIC DNA]</scope>
    <source>
        <strain evidence="1 2">DY20341</strain>
    </source>
</reference>
<dbReference type="KEGG" id="ppac:PAP_00755"/>
<evidence type="ECO:0000313" key="2">
    <source>
        <dbReference type="Proteomes" id="UP000027981"/>
    </source>
</evidence>
<dbReference type="HOGENOM" id="CLU_208228_0_0_2"/>
<reference evidence="2" key="1">
    <citation type="submission" date="2013-06" db="EMBL/GenBank/DDBJ databases">
        <title>Complete Genome Sequence of Hyperthermophilic Palaeococcus pacificus DY20341T, Isolated from a Deep-Sea Hydrothermal Sediments.</title>
        <authorList>
            <person name="Zeng X."/>
            <person name="Shao Z."/>
        </authorList>
    </citation>
    <scope>NUCLEOTIDE SEQUENCE [LARGE SCALE GENOMIC DNA]</scope>
    <source>
        <strain evidence="2">DY20341</strain>
    </source>
</reference>
<keyword evidence="2" id="KW-1185">Reference proteome</keyword>
<dbReference type="eggNOG" id="arCOG11330">
    <property type="taxonomic scope" value="Archaea"/>
</dbReference>
<organism evidence="1 2">
    <name type="scientific">Palaeococcus pacificus DY20341</name>
    <dbReference type="NCBI Taxonomy" id="1343739"/>
    <lineage>
        <taxon>Archaea</taxon>
        <taxon>Methanobacteriati</taxon>
        <taxon>Methanobacteriota</taxon>
        <taxon>Thermococci</taxon>
        <taxon>Thermococcales</taxon>
        <taxon>Thermococcaceae</taxon>
        <taxon>Palaeococcus</taxon>
    </lineage>
</organism>
<dbReference type="Proteomes" id="UP000027981">
    <property type="component" value="Chromosome"/>
</dbReference>